<dbReference type="EMBL" id="SMFZ01000001">
    <property type="protein sequence ID" value="TCK26167.1"/>
    <property type="molecule type" value="Genomic_DNA"/>
</dbReference>
<organism evidence="3 4">
    <name type="scientific">Pseudonocardia endophytica</name>
    <dbReference type="NCBI Taxonomy" id="401976"/>
    <lineage>
        <taxon>Bacteria</taxon>
        <taxon>Bacillati</taxon>
        <taxon>Actinomycetota</taxon>
        <taxon>Actinomycetes</taxon>
        <taxon>Pseudonocardiales</taxon>
        <taxon>Pseudonocardiaceae</taxon>
        <taxon>Pseudonocardia</taxon>
    </lineage>
</organism>
<evidence type="ECO:0000259" key="2">
    <source>
        <dbReference type="Pfam" id="PF01425"/>
    </source>
</evidence>
<dbReference type="AlphaFoldDB" id="A0A4R1HU17"/>
<proteinExistence type="predicted"/>
<evidence type="ECO:0000313" key="3">
    <source>
        <dbReference type="EMBL" id="TCK26167.1"/>
    </source>
</evidence>
<dbReference type="GO" id="GO:0012505">
    <property type="term" value="C:endomembrane system"/>
    <property type="evidence" value="ECO:0007669"/>
    <property type="project" value="TreeGrafter"/>
</dbReference>
<feature type="region of interest" description="Disordered" evidence="1">
    <location>
        <begin position="128"/>
        <end position="152"/>
    </location>
</feature>
<dbReference type="PANTHER" id="PTHR43372:SF4">
    <property type="entry name" value="FATTY-ACID AMIDE HYDROLASE 2"/>
    <property type="match status" value="1"/>
</dbReference>
<keyword evidence="4" id="KW-1185">Reference proteome</keyword>
<dbReference type="InterPro" id="IPR052739">
    <property type="entry name" value="FAAH2"/>
</dbReference>
<dbReference type="Gene3D" id="3.90.1300.10">
    <property type="entry name" value="Amidase signature (AS) domain"/>
    <property type="match status" value="1"/>
</dbReference>
<feature type="domain" description="Amidase" evidence="2">
    <location>
        <begin position="24"/>
        <end position="297"/>
    </location>
</feature>
<dbReference type="PANTHER" id="PTHR43372">
    <property type="entry name" value="FATTY-ACID AMIDE HYDROLASE"/>
    <property type="match status" value="1"/>
</dbReference>
<gene>
    <name evidence="3" type="ORF">EV378_1996</name>
</gene>
<accession>A0A4R1HU17</accession>
<reference evidence="3 4" key="1">
    <citation type="submission" date="2019-03" db="EMBL/GenBank/DDBJ databases">
        <title>Sequencing the genomes of 1000 actinobacteria strains.</title>
        <authorList>
            <person name="Klenk H.-P."/>
        </authorList>
    </citation>
    <scope>NUCLEOTIDE SEQUENCE [LARGE SCALE GENOMIC DNA]</scope>
    <source>
        <strain evidence="3 4">DSM 44969</strain>
    </source>
</reference>
<dbReference type="RefSeq" id="WP_165922219.1">
    <property type="nucleotide sequence ID" value="NZ_SMFZ01000001.1"/>
</dbReference>
<sequence length="452" mass="46824">MDTAYRSATELAEALRAREIGSRELTELYLARIGSSVLNAVVTVDAQGALEQAAARDAEPVRGPLHGLPMTVKDALAVAGMRSTGGAEELADHVPGTDAPVVAALREAGAVIVGKTNVPRWSTDLQTSNTVFGTTRNPWDPERTPGGSSGGAAAAVAAGLTSVEVGTDLGGSIRIPSHFCGVFGLKPSYGLVPSLGYLDHVGGGATAADVNVVGPIARSAQDLDLLLGVLAGPSPRHRPAWRVSLPAPDATRLDGLRVAFWGDLPGLPVDPEYGMVLRRVADVLSDAGALLTTPAPPVDVGGQIELYHRLLDAAVSPALGEGHAEAIAGGHRDWLRSQSSRAGTIDAWTRWFDGFDVLLCPVTFTTAFGHDDTGSFATRRLGERYHRELVDWPGLIGVVELPSAVAPVGTVASGMPAGVQVVAPFLQDRRAVAVAGLVAEACGGGYRVPPHS</sequence>
<dbReference type="Proteomes" id="UP000295560">
    <property type="component" value="Unassembled WGS sequence"/>
</dbReference>
<comment type="caution">
    <text evidence="3">The sequence shown here is derived from an EMBL/GenBank/DDBJ whole genome shotgun (WGS) entry which is preliminary data.</text>
</comment>
<evidence type="ECO:0000256" key="1">
    <source>
        <dbReference type="SAM" id="MobiDB-lite"/>
    </source>
</evidence>
<evidence type="ECO:0000313" key="4">
    <source>
        <dbReference type="Proteomes" id="UP000295560"/>
    </source>
</evidence>
<feature type="compositionally biased region" description="Polar residues" evidence="1">
    <location>
        <begin position="128"/>
        <end position="137"/>
    </location>
</feature>
<dbReference type="SUPFAM" id="SSF75304">
    <property type="entry name" value="Amidase signature (AS) enzymes"/>
    <property type="match status" value="1"/>
</dbReference>
<dbReference type="Pfam" id="PF01425">
    <property type="entry name" value="Amidase"/>
    <property type="match status" value="2"/>
</dbReference>
<dbReference type="InterPro" id="IPR036928">
    <property type="entry name" value="AS_sf"/>
</dbReference>
<feature type="domain" description="Amidase" evidence="2">
    <location>
        <begin position="323"/>
        <end position="430"/>
    </location>
</feature>
<dbReference type="InterPro" id="IPR023631">
    <property type="entry name" value="Amidase_dom"/>
</dbReference>
<name>A0A4R1HU17_PSEEN</name>
<protein>
    <submittedName>
        <fullName evidence="3">Amidase</fullName>
    </submittedName>
</protein>